<keyword evidence="2" id="KW-0175">Coiled coil</keyword>
<protein>
    <recommendedName>
        <fullName evidence="6">WD40 domain-containing protein</fullName>
    </recommendedName>
</protein>
<dbReference type="Proteomes" id="UP001328107">
    <property type="component" value="Unassembled WGS sequence"/>
</dbReference>
<sequence length="569" mass="64991">MKNVSNENKIQIRRRRILEWKGKSSCFICSASCKWIVLVPNAANYLYVCSISSDEVMHVESHTYPVSAVDFAHQDESKFASASTDGEIRVWKANQSGVVHLLSSHHRHKAIVSQLHFHHSKDFFILSSSRSERLLVWDWMNNKISFTVPDDNSIYIWSIDSQSIFSASSTQLQRRESSSGRVLSSYQFDNDCSIPYKMLTITDSTLLLLREEKGLSKLTLHDTTSLNCVYIVMFHDSSCIFPWYNRDLGILTLAHKVDNSIESHHYFDCSPYMRPHLIRRVLISSTCNFHDWTMVSGEMDDETSLSSLFFVPGKCITSTDDEIVSMIHASTSIPSLYLTSIRHAPIVNDEEGREMESLAEEAHSSKNGTFLDSPSTPLASSTTAHSVTEADCTPKEEEGITEGHEHIHAAPTIHRILRDKMDKEIGEESLNVYELKEEALQCHSRSILLSASQNSFVKSEKIGIANAEKGREKKSIGDKDVQRLNGKEDEDEEDEESRASYANMDRFILEETVVNLEMMLRRSERDRSKMQKRAVEMEQDIESLRFELEWKDRRIGELEKLLRVQSSAQ</sequence>
<name>A0AAN5I770_9BILA</name>
<evidence type="ECO:0008006" key="6">
    <source>
        <dbReference type="Google" id="ProtNLM"/>
    </source>
</evidence>
<dbReference type="SMART" id="SM00320">
    <property type="entry name" value="WD40"/>
    <property type="match status" value="2"/>
</dbReference>
<evidence type="ECO:0000256" key="2">
    <source>
        <dbReference type="SAM" id="Coils"/>
    </source>
</evidence>
<dbReference type="InterPro" id="IPR001680">
    <property type="entry name" value="WD40_rpt"/>
</dbReference>
<feature type="region of interest" description="Disordered" evidence="3">
    <location>
        <begin position="469"/>
        <end position="500"/>
    </location>
</feature>
<evidence type="ECO:0000313" key="5">
    <source>
        <dbReference type="Proteomes" id="UP001328107"/>
    </source>
</evidence>
<organism evidence="4 5">
    <name type="scientific">Pristionchus mayeri</name>
    <dbReference type="NCBI Taxonomy" id="1317129"/>
    <lineage>
        <taxon>Eukaryota</taxon>
        <taxon>Metazoa</taxon>
        <taxon>Ecdysozoa</taxon>
        <taxon>Nematoda</taxon>
        <taxon>Chromadorea</taxon>
        <taxon>Rhabditida</taxon>
        <taxon>Rhabditina</taxon>
        <taxon>Diplogasteromorpha</taxon>
        <taxon>Diplogasteroidea</taxon>
        <taxon>Neodiplogasteridae</taxon>
        <taxon>Pristionchus</taxon>
    </lineage>
</organism>
<feature type="compositionally biased region" description="Basic and acidic residues" evidence="3">
    <location>
        <begin position="392"/>
        <end position="405"/>
    </location>
</feature>
<accession>A0AAN5I770</accession>
<dbReference type="PROSITE" id="PS50082">
    <property type="entry name" value="WD_REPEATS_2"/>
    <property type="match status" value="1"/>
</dbReference>
<evidence type="ECO:0000256" key="3">
    <source>
        <dbReference type="SAM" id="MobiDB-lite"/>
    </source>
</evidence>
<keyword evidence="5" id="KW-1185">Reference proteome</keyword>
<dbReference type="Pfam" id="PF00400">
    <property type="entry name" value="WD40"/>
    <property type="match status" value="1"/>
</dbReference>
<dbReference type="EMBL" id="BTRK01000005">
    <property type="protein sequence ID" value="GMR53745.1"/>
    <property type="molecule type" value="Genomic_DNA"/>
</dbReference>
<feature type="repeat" description="WD" evidence="1">
    <location>
        <begin position="59"/>
        <end position="101"/>
    </location>
</feature>
<proteinExistence type="predicted"/>
<dbReference type="Gene3D" id="2.130.10.10">
    <property type="entry name" value="YVTN repeat-like/Quinoprotein amine dehydrogenase"/>
    <property type="match status" value="1"/>
</dbReference>
<keyword evidence="1" id="KW-0853">WD repeat</keyword>
<feature type="compositionally biased region" description="Low complexity" evidence="3">
    <location>
        <begin position="373"/>
        <end position="386"/>
    </location>
</feature>
<evidence type="ECO:0000313" key="4">
    <source>
        <dbReference type="EMBL" id="GMR53745.1"/>
    </source>
</evidence>
<feature type="compositionally biased region" description="Basic and acidic residues" evidence="3">
    <location>
        <begin position="469"/>
        <end position="487"/>
    </location>
</feature>
<dbReference type="SUPFAM" id="SSF69322">
    <property type="entry name" value="Tricorn protease domain 2"/>
    <property type="match status" value="1"/>
</dbReference>
<dbReference type="AlphaFoldDB" id="A0AAN5I770"/>
<feature type="coiled-coil region" evidence="2">
    <location>
        <begin position="513"/>
        <end position="547"/>
    </location>
</feature>
<dbReference type="PROSITE" id="PS50294">
    <property type="entry name" value="WD_REPEATS_REGION"/>
    <property type="match status" value="1"/>
</dbReference>
<dbReference type="InterPro" id="IPR015943">
    <property type="entry name" value="WD40/YVTN_repeat-like_dom_sf"/>
</dbReference>
<comment type="caution">
    <text evidence="4">The sequence shown here is derived from an EMBL/GenBank/DDBJ whole genome shotgun (WGS) entry which is preliminary data.</text>
</comment>
<gene>
    <name evidence="4" type="ORF">PMAYCL1PPCAC_23940</name>
</gene>
<feature type="region of interest" description="Disordered" evidence="3">
    <location>
        <begin position="365"/>
        <end position="405"/>
    </location>
</feature>
<reference evidence="5" key="1">
    <citation type="submission" date="2022-10" db="EMBL/GenBank/DDBJ databases">
        <title>Genome assembly of Pristionchus species.</title>
        <authorList>
            <person name="Yoshida K."/>
            <person name="Sommer R.J."/>
        </authorList>
    </citation>
    <scope>NUCLEOTIDE SEQUENCE [LARGE SCALE GENOMIC DNA]</scope>
    <source>
        <strain evidence="5">RS5460</strain>
    </source>
</reference>
<evidence type="ECO:0000256" key="1">
    <source>
        <dbReference type="PROSITE-ProRule" id="PRU00221"/>
    </source>
</evidence>